<dbReference type="EMBL" id="NOXU01000012">
    <property type="protein sequence ID" value="OYQ37624.1"/>
    <property type="molecule type" value="Genomic_DNA"/>
</dbReference>
<reference evidence="1 2" key="1">
    <citation type="submission" date="2017-07" db="EMBL/GenBank/DDBJ databases">
        <title>Niveispirillum cyanobacteriorum sp. nov., isolated from cyanobacterial aggregates in a eutrophic lake.</title>
        <authorList>
            <person name="Cai H."/>
        </authorList>
    </citation>
    <scope>NUCLEOTIDE SEQUENCE [LARGE SCALE GENOMIC DNA]</scope>
    <source>
        <strain evidence="2">TH1-14</strain>
    </source>
</reference>
<comment type="caution">
    <text evidence="1">The sequence shown here is derived from an EMBL/GenBank/DDBJ whole genome shotgun (WGS) entry which is preliminary data.</text>
</comment>
<gene>
    <name evidence="1" type="ORF">CHU95_00935</name>
</gene>
<proteinExistence type="predicted"/>
<evidence type="ECO:0008006" key="3">
    <source>
        <dbReference type="Google" id="ProtNLM"/>
    </source>
</evidence>
<name>A0A255Z9Q1_9PROT</name>
<keyword evidence="2" id="KW-1185">Reference proteome</keyword>
<accession>A0A255Z9Q1</accession>
<organism evidence="1 2">
    <name type="scientific">Niveispirillum lacus</name>
    <dbReference type="NCBI Taxonomy" id="1981099"/>
    <lineage>
        <taxon>Bacteria</taxon>
        <taxon>Pseudomonadati</taxon>
        <taxon>Pseudomonadota</taxon>
        <taxon>Alphaproteobacteria</taxon>
        <taxon>Rhodospirillales</taxon>
        <taxon>Azospirillaceae</taxon>
        <taxon>Niveispirillum</taxon>
    </lineage>
</organism>
<protein>
    <recommendedName>
        <fullName evidence="3">GDYXXLXY domain-containing protein</fullName>
    </recommendedName>
</protein>
<evidence type="ECO:0000313" key="1">
    <source>
        <dbReference type="EMBL" id="OYQ37624.1"/>
    </source>
</evidence>
<dbReference type="Proteomes" id="UP000216998">
    <property type="component" value="Unassembled WGS sequence"/>
</dbReference>
<dbReference type="AlphaFoldDB" id="A0A255Z9Q1"/>
<evidence type="ECO:0000313" key="2">
    <source>
        <dbReference type="Proteomes" id="UP000216998"/>
    </source>
</evidence>
<sequence length="170" mass="18463">MAHGAAGMKKSALSAALLLLPTLILAGWALWLPIPRADDPGLRIRLLGFDPRDLLRGHYLLARLDIHDLPPGRFGPDDCVCLFDRPQDPGRPGFTPLPSCAAAILKTCPLPLSDPGRELRLYQSQEMAQALENWLAGGKRIVDIDVRFDGKGGIALQDIRVDGQTPDSGR</sequence>